<sequence length="176" mass="20166">MNLDETVNVSVRFSWELMGEVILDHKGSLAFPRMQFPWDGGGVYRITGRRPIETTSAYDRRSRWFFYIGQSRDIPARLNKYRNPGPNQATNIRVNEALRAELRQGTRISLSVAREMRIKVGKEWRDLDTGSTIQRTLAESAALMQAYATEDLGDVDILNKGLDDSVDREFKDAPWP</sequence>
<protein>
    <submittedName>
        <fullName evidence="1">Uncharacterized protein</fullName>
    </submittedName>
</protein>
<keyword evidence="2" id="KW-1185">Reference proteome</keyword>
<name>A0A6L3VPL5_9ACTN</name>
<evidence type="ECO:0000313" key="2">
    <source>
        <dbReference type="Proteomes" id="UP000483004"/>
    </source>
</evidence>
<dbReference type="RefSeq" id="WP_151544208.1">
    <property type="nucleotide sequence ID" value="NZ_WBMR01000133.1"/>
</dbReference>
<dbReference type="AlphaFoldDB" id="A0A6L3VPL5"/>
<dbReference type="EMBL" id="WBMR01000133">
    <property type="protein sequence ID" value="KAB2371011.1"/>
    <property type="molecule type" value="Genomic_DNA"/>
</dbReference>
<reference evidence="1 2" key="1">
    <citation type="submission" date="2019-09" db="EMBL/GenBank/DDBJ databases">
        <title>Actinomadura physcomitrii sp. nov., a novel actinomycete isolated from moss [Physcomitrium sphaericum (Ludw) Fuernr].</title>
        <authorList>
            <person name="Liu C."/>
            <person name="Zhuang X."/>
        </authorList>
    </citation>
    <scope>NUCLEOTIDE SEQUENCE [LARGE SCALE GENOMIC DNA]</scope>
    <source>
        <strain evidence="1 2">CYP1-1B</strain>
    </source>
</reference>
<comment type="caution">
    <text evidence="1">The sequence shown here is derived from an EMBL/GenBank/DDBJ whole genome shotgun (WGS) entry which is preliminary data.</text>
</comment>
<organism evidence="1 2">
    <name type="scientific">Actinomadura montaniterrae</name>
    <dbReference type="NCBI Taxonomy" id="1803903"/>
    <lineage>
        <taxon>Bacteria</taxon>
        <taxon>Bacillati</taxon>
        <taxon>Actinomycetota</taxon>
        <taxon>Actinomycetes</taxon>
        <taxon>Streptosporangiales</taxon>
        <taxon>Thermomonosporaceae</taxon>
        <taxon>Actinomadura</taxon>
    </lineage>
</organism>
<dbReference type="OrthoDB" id="3480230at2"/>
<dbReference type="Proteomes" id="UP000483004">
    <property type="component" value="Unassembled WGS sequence"/>
</dbReference>
<accession>A0A6L3VPL5</accession>
<proteinExistence type="predicted"/>
<evidence type="ECO:0000313" key="1">
    <source>
        <dbReference type="EMBL" id="KAB2371011.1"/>
    </source>
</evidence>
<gene>
    <name evidence="1" type="ORF">F9B16_33385</name>
</gene>